<feature type="compositionally biased region" description="Low complexity" evidence="2">
    <location>
        <begin position="1257"/>
        <end position="1270"/>
    </location>
</feature>
<dbReference type="STRING" id="7167.A0A182FI90"/>
<dbReference type="SMART" id="SM00409">
    <property type="entry name" value="IG"/>
    <property type="match status" value="2"/>
</dbReference>
<feature type="compositionally biased region" description="Basic and acidic residues" evidence="2">
    <location>
        <begin position="772"/>
        <end position="786"/>
    </location>
</feature>
<dbReference type="PROSITE" id="PS50853">
    <property type="entry name" value="FN3"/>
    <property type="match status" value="2"/>
</dbReference>
<dbReference type="Proteomes" id="UP000069272">
    <property type="component" value="Chromosome 3L"/>
</dbReference>
<dbReference type="EnsemblMetazoa" id="AALB006234-RA">
    <property type="protein sequence ID" value="AALB006234-PA"/>
    <property type="gene ID" value="AALB006234"/>
</dbReference>
<feature type="region of interest" description="Disordered" evidence="2">
    <location>
        <begin position="671"/>
        <end position="737"/>
    </location>
</feature>
<feature type="compositionally biased region" description="Basic and acidic residues" evidence="2">
    <location>
        <begin position="1149"/>
        <end position="1161"/>
    </location>
</feature>
<dbReference type="SMART" id="SM00060">
    <property type="entry name" value="FN3"/>
    <property type="match status" value="2"/>
</dbReference>
<dbReference type="FunFam" id="2.60.40.10:FF:002211">
    <property type="entry name" value="GL25248"/>
    <property type="match status" value="1"/>
</dbReference>
<feature type="region of interest" description="Disordered" evidence="2">
    <location>
        <begin position="596"/>
        <end position="632"/>
    </location>
</feature>
<organism evidence="4 5">
    <name type="scientific">Anopheles albimanus</name>
    <name type="common">New world malaria mosquito</name>
    <dbReference type="NCBI Taxonomy" id="7167"/>
    <lineage>
        <taxon>Eukaryota</taxon>
        <taxon>Metazoa</taxon>
        <taxon>Ecdysozoa</taxon>
        <taxon>Arthropoda</taxon>
        <taxon>Hexapoda</taxon>
        <taxon>Insecta</taxon>
        <taxon>Pterygota</taxon>
        <taxon>Neoptera</taxon>
        <taxon>Endopterygota</taxon>
        <taxon>Diptera</taxon>
        <taxon>Nematocera</taxon>
        <taxon>Culicoidea</taxon>
        <taxon>Culicidae</taxon>
        <taxon>Anophelinae</taxon>
        <taxon>Anopheles</taxon>
    </lineage>
</organism>
<dbReference type="InterPro" id="IPR013783">
    <property type="entry name" value="Ig-like_fold"/>
</dbReference>
<feature type="region of interest" description="Disordered" evidence="2">
    <location>
        <begin position="897"/>
        <end position="982"/>
    </location>
</feature>
<dbReference type="VEuPathDB" id="VectorBase:AALB20_037223"/>
<keyword evidence="1" id="KW-0677">Repeat</keyword>
<proteinExistence type="predicted"/>
<dbReference type="Pfam" id="PF00041">
    <property type="entry name" value="fn3"/>
    <property type="match status" value="2"/>
</dbReference>
<evidence type="ECO:0000313" key="5">
    <source>
        <dbReference type="Proteomes" id="UP000069272"/>
    </source>
</evidence>
<feature type="chain" id="PRO_5043769488" evidence="3">
    <location>
        <begin position="16"/>
        <end position="1477"/>
    </location>
</feature>
<feature type="signal peptide" evidence="3">
    <location>
        <begin position="1"/>
        <end position="15"/>
    </location>
</feature>
<evidence type="ECO:0000256" key="2">
    <source>
        <dbReference type="SAM" id="MobiDB-lite"/>
    </source>
</evidence>
<dbReference type="InterPro" id="IPR007110">
    <property type="entry name" value="Ig-like_dom"/>
</dbReference>
<keyword evidence="3" id="KW-0732">Signal</keyword>
<dbReference type="PANTHER" id="PTHR13817">
    <property type="entry name" value="TITIN"/>
    <property type="match status" value="1"/>
</dbReference>
<dbReference type="InterPro" id="IPR003961">
    <property type="entry name" value="FN3_dom"/>
</dbReference>
<reference evidence="4 5" key="1">
    <citation type="journal article" date="2017" name="G3 (Bethesda)">
        <title>The Physical Genome Mapping of Anopheles albimanus Corrected Scaffold Misassemblies and Identified Interarm Rearrangements in Genus Anopheles.</title>
        <authorList>
            <person name="Artemov G.N."/>
            <person name="Peery A.N."/>
            <person name="Jiang X."/>
            <person name="Tu Z."/>
            <person name="Stegniy V.N."/>
            <person name="Sharakhova M.V."/>
            <person name="Sharakhov I.V."/>
        </authorList>
    </citation>
    <scope>NUCLEOTIDE SEQUENCE [LARGE SCALE GENOMIC DNA]</scope>
    <source>
        <strain evidence="4 5">ALBI9_A</strain>
    </source>
</reference>
<dbReference type="InterPro" id="IPR003598">
    <property type="entry name" value="Ig_sub2"/>
</dbReference>
<dbReference type="InterPro" id="IPR050964">
    <property type="entry name" value="Striated_Muscle_Regulatory"/>
</dbReference>
<protein>
    <submittedName>
        <fullName evidence="4">Uncharacterized protein</fullName>
    </submittedName>
</protein>
<feature type="compositionally biased region" description="Basic and acidic residues" evidence="2">
    <location>
        <begin position="898"/>
        <end position="925"/>
    </location>
</feature>
<dbReference type="CDD" id="cd00063">
    <property type="entry name" value="FN3"/>
    <property type="match status" value="2"/>
</dbReference>
<dbReference type="InterPro" id="IPR010629">
    <property type="entry name" value="Ins_allergen"/>
</dbReference>
<feature type="compositionally biased region" description="Polar residues" evidence="2">
    <location>
        <begin position="1384"/>
        <end position="1400"/>
    </location>
</feature>
<evidence type="ECO:0000256" key="1">
    <source>
        <dbReference type="ARBA" id="ARBA00022737"/>
    </source>
</evidence>
<evidence type="ECO:0000256" key="3">
    <source>
        <dbReference type="SAM" id="SignalP"/>
    </source>
</evidence>
<dbReference type="PRINTS" id="PR00014">
    <property type="entry name" value="FNTYPEIII"/>
</dbReference>
<feature type="compositionally biased region" description="Low complexity" evidence="2">
    <location>
        <begin position="685"/>
        <end position="701"/>
    </location>
</feature>
<dbReference type="InterPro" id="IPR013098">
    <property type="entry name" value="Ig_I-set"/>
</dbReference>
<feature type="compositionally biased region" description="Basic and acidic residues" evidence="2">
    <location>
        <begin position="1229"/>
        <end position="1240"/>
    </location>
</feature>
<accession>A0A182FI90</accession>
<dbReference type="PANTHER" id="PTHR13817:SF167">
    <property type="entry name" value="MYOMESIN AND MYOSIN BINDING PROTEIN"/>
    <property type="match status" value="1"/>
</dbReference>
<dbReference type="CDD" id="cd00096">
    <property type="entry name" value="Ig"/>
    <property type="match status" value="1"/>
</dbReference>
<dbReference type="InterPro" id="IPR003599">
    <property type="entry name" value="Ig_sub"/>
</dbReference>
<dbReference type="Gene3D" id="2.60.40.10">
    <property type="entry name" value="Immunoglobulins"/>
    <property type="match status" value="4"/>
</dbReference>
<dbReference type="InterPro" id="IPR036179">
    <property type="entry name" value="Ig-like_dom_sf"/>
</dbReference>
<feature type="compositionally biased region" description="Low complexity" evidence="2">
    <location>
        <begin position="725"/>
        <end position="737"/>
    </location>
</feature>
<dbReference type="InterPro" id="IPR036116">
    <property type="entry name" value="FN3_sf"/>
</dbReference>
<feature type="region of interest" description="Disordered" evidence="2">
    <location>
        <begin position="998"/>
        <end position="1174"/>
    </location>
</feature>
<dbReference type="VEuPathDB" id="VectorBase:AALB006234"/>
<dbReference type="PROSITE" id="PS50835">
    <property type="entry name" value="IG_LIKE"/>
    <property type="match status" value="2"/>
</dbReference>
<feature type="compositionally biased region" description="Low complexity" evidence="2">
    <location>
        <begin position="1368"/>
        <end position="1383"/>
    </location>
</feature>
<keyword evidence="5" id="KW-1185">Reference proteome</keyword>
<dbReference type="FunFam" id="2.60.40.10:FF:001834">
    <property type="entry name" value="Blast:Twitchin"/>
    <property type="match status" value="1"/>
</dbReference>
<feature type="region of interest" description="Disordered" evidence="2">
    <location>
        <begin position="1214"/>
        <end position="1400"/>
    </location>
</feature>
<dbReference type="FunFam" id="2.60.40.10:FF:001806">
    <property type="entry name" value="Blast:Twitchin"/>
    <property type="match status" value="1"/>
</dbReference>
<dbReference type="SUPFAM" id="SSF48726">
    <property type="entry name" value="Immunoglobulin"/>
    <property type="match status" value="2"/>
</dbReference>
<feature type="compositionally biased region" description="Basic and acidic residues" evidence="2">
    <location>
        <begin position="936"/>
        <end position="954"/>
    </location>
</feature>
<dbReference type="SMART" id="SM00408">
    <property type="entry name" value="IGc2"/>
    <property type="match status" value="2"/>
</dbReference>
<dbReference type="FunFam" id="2.60.40.10:FF:000612">
    <property type="entry name" value="palladin isoform X1"/>
    <property type="match status" value="1"/>
</dbReference>
<sequence>MKFIILLALFGAAFGQNLRAEVDQLLPFLNMDEVRSIYERYVQTDAQVGEIWSFLQSAETDAAWRVLISTPELQEISAFTEARGVSIRDYLNGIAAMLGLTPITRSVNAKSPASRSWNAMMDEIRAVTDLPGAEALARSFIANPASEFGELYRMTQARRAGFTRVIEHPDVLRFSAQLRAFGVDVDQIISQPPAPPGKPTLVPGTPSSAPDVVTIRWTRPATDGGSPILGYVVEQRRTGSPHWVRACPSLVQQTELSLSGLEPGWRYQFRVMADNIVGRSESSEPSDPLTVTLQRNAISAPRFVHELFDATAVENEKVEFRVQVAGTPVPQISWFKDGFEIYSSRRARIVTEADVSVLVIHQTALTDEGEIKCAATNRAGHTVTRCQLTIDAFPKIRLPRQYEDGLIIEAEELIRLKVALAGRPPPMVEWSHNGEVLDNDGRHEIVTTDKNSTLKIMNSDRNDRGEYNIRAINKLGEDNASFLVTVTARPEPPGKVSIAISYGKTVTLSWSAPEDDGGCKIGNYIVEYYRVGWDVWLKAATCRQLTTTLSDLIEGSQYRFRVKAENPYGLSDPSEESELLFVPDPKRGITDAAKIPSQSATLPRKRRDLSPSPLRESTGAKPKKAFTPEPYGRDEIMLEMSYGTPIDPTAQQGYQNVSPSVVPSVVVTEPTTAPLAEPESETEFTDTTPTSTSVTPMPVSPLKAMQKFSKEPSPLSMRSSDREPSPSSSSYDLLGSSSINGEETAKQTETQSNKSIHNSSEFMLVLYNEQEARKNTQCDDRPEKHTTSSAEKPSSWFSWKMHKDRYFVQKLLTRRGLPRHGMSRLSLRCSRIGSGNSTFDFELDELVAPPPPLSLSAPELNVEPPPTPAMRAGVSSTELLYERAMARFYQAVAYEESENQRKEAEQEQAIRRRQAAQDHVQDEKSSNPPATPINRLSDRRSSLRKRLSGDKESIVKQSSFEQDQVVPHQQQQPQPQHSHSTLVQEPIAEEPTQDIMAPLKHSDDEGSVSSSMSSMIEELKRREQQQQQQQQAVASKRRGFMDDDEVDEEPYHPGVQRMRSPYHNPDPSQAIEVLTRPMPLPDPNFVPKPILKRPSTEVLVKEDATKRQPSLQPQPLGPRIVTPEHEPSPPKVMPVQQKRPQIDTEPDTELLHPDPASKEETLALSEKQPPAGEEIKRAIVSEAARQRRLESRQNSIEESRAVADFYSDMVQQIESSKKPRKLPLYMSPDEVRKLNEREYSRSSSRAGSKSPLPLEEVPYYPRVRSSRSPSLTTDSHPIVVHRSGKPARESKILRQRSTSVESDVTARPPSAIRETGPTAGATSAKDENGRIGRPIEKRRITGKPGTRNRSRSNSAVRVETNITPPQPAAKTPSTPIAAPAAASNKQPTPEPSVNKSGTSSAAMPNLLEASDARSSEEQSLKPTISYLTDVALFAIACWLYLFKNPKLAIPVILLIMYRHIREALKEKIPAWMRRETN</sequence>
<reference evidence="4" key="2">
    <citation type="submission" date="2022-08" db="UniProtKB">
        <authorList>
            <consortium name="EnsemblMetazoa"/>
        </authorList>
    </citation>
    <scope>IDENTIFICATION</scope>
    <source>
        <strain evidence="4">STECLA/ALBI9_A</strain>
    </source>
</reference>
<feature type="compositionally biased region" description="Basic and acidic residues" evidence="2">
    <location>
        <begin position="1324"/>
        <end position="1339"/>
    </location>
</feature>
<dbReference type="SUPFAM" id="SSF49265">
    <property type="entry name" value="Fibronectin type III"/>
    <property type="match status" value="2"/>
</dbReference>
<name>A0A182FI90_ANOAL</name>
<dbReference type="Pfam" id="PF07679">
    <property type="entry name" value="I-set"/>
    <property type="match status" value="2"/>
</dbReference>
<feature type="compositionally biased region" description="Low complexity" evidence="2">
    <location>
        <begin position="964"/>
        <end position="980"/>
    </location>
</feature>
<evidence type="ECO:0000313" key="4">
    <source>
        <dbReference type="EnsemblMetazoa" id="AALB006234-PA"/>
    </source>
</evidence>
<dbReference type="Pfam" id="PF06757">
    <property type="entry name" value="Ins_allergen_rp"/>
    <property type="match status" value="1"/>
</dbReference>
<feature type="region of interest" description="Disordered" evidence="2">
    <location>
        <begin position="772"/>
        <end position="791"/>
    </location>
</feature>
<dbReference type="GO" id="GO:0031430">
    <property type="term" value="C:M band"/>
    <property type="evidence" value="ECO:0007669"/>
    <property type="project" value="TreeGrafter"/>
</dbReference>
<feature type="compositionally biased region" description="Low complexity" evidence="2">
    <location>
        <begin position="1241"/>
        <end position="1250"/>
    </location>
</feature>
<dbReference type="GO" id="GO:0045214">
    <property type="term" value="P:sarcomere organization"/>
    <property type="evidence" value="ECO:0007669"/>
    <property type="project" value="TreeGrafter"/>
</dbReference>